<keyword evidence="3" id="KW-0325">Glycoprotein</keyword>
<evidence type="ECO:0000256" key="3">
    <source>
        <dbReference type="ARBA" id="ARBA00023180"/>
    </source>
</evidence>
<evidence type="ECO:0000256" key="1">
    <source>
        <dbReference type="ARBA" id="ARBA00022729"/>
    </source>
</evidence>
<dbReference type="PANTHER" id="PTHR11311:SF15">
    <property type="entry name" value="SPONDIN-2"/>
    <property type="match status" value="1"/>
</dbReference>
<organism evidence="6">
    <name type="scientific">Alexandrium monilatum</name>
    <dbReference type="NCBI Taxonomy" id="311494"/>
    <lineage>
        <taxon>Eukaryota</taxon>
        <taxon>Sar</taxon>
        <taxon>Alveolata</taxon>
        <taxon>Dinophyceae</taxon>
        <taxon>Gonyaulacales</taxon>
        <taxon>Pyrocystaceae</taxon>
        <taxon>Alexandrium</taxon>
    </lineage>
</organism>
<dbReference type="SMART" id="SM00327">
    <property type="entry name" value="VWA"/>
    <property type="match status" value="1"/>
</dbReference>
<keyword evidence="1" id="KW-0732">Signal</keyword>
<accession>A0A7S4VX11</accession>
<sequence length="821" mass="87995">MLEVHSVRRTRQVLATRFCKSGNGQSGAQTATTTTAATTTAASTATTTAATASVASQQSTTGTTTTINQAGVASTTTQEFVEVALVPPERMADQCVLGNSTCGPLHESAVMLLGELKDALTLLEGKVKRDAEEHQEAEQEFNAQMQMIQETKTTLGAQLAGATSRMNAIEGEMELVREERRDLRHQLKRRHEECTTGIREVLGGEICHLRALRGSVVSKSSSLKPQDLVDCEVSDWLPGECSKRCDDSCPKTSGKPCGGTEQMVREVIQPPSQHGVACPPLKQVVACNQVRCPVDCTVSMWSGWSACSRQCGGGVRQRTRSILQQARYGGQACDAATETQPCNTESCHRNCELSPWTPWGYCSAACGGGYQEQRRRVLFESVEGAGKCPSKWSHRRHHTRPCNTHACAGDERCLSQQDLILAVDTSASIGGTGLERIVNFSQALISGYDFSSTTGFFAADGAPGDDTGGHQATICAPAGRQAAAAACCSTDGSSCQTTCGSEPSNQEQARQLYTSQADAAAQCTSRGLRLCTQAELQNNVCQGAGCLVDQVLVWTSDQCAAELANRTAQTRIGVLQFGNGEVMSDGSVSQAKELSPLDYNLSRAQSALRNLPPPAGFSNLPQAFVEAERLFQLQGRRSADAVVLVIAKGKPPFGLHAQQKARELWDAGIRVVVVCLDQFLSSEDAVALKALASRPPEANFLHLPGVLYSQAGADPKPLAQRVLSAACPHSVSPRLEQLRSKADGFLLLRENQACRSTMRNRTLLTKHALDAKYCASLARARNFGFFSSGIGIRRGECYGEQTKCAQGGFFSPSSTDFFEVV</sequence>
<feature type="coiled-coil region" evidence="4">
    <location>
        <begin position="120"/>
        <end position="193"/>
    </location>
</feature>
<gene>
    <name evidence="6" type="ORF">AMON00008_LOCUS32303</name>
</gene>
<feature type="domain" description="VWFA" evidence="5">
    <location>
        <begin position="569"/>
        <end position="726"/>
    </location>
</feature>
<reference evidence="6" key="1">
    <citation type="submission" date="2021-01" db="EMBL/GenBank/DDBJ databases">
        <authorList>
            <person name="Corre E."/>
            <person name="Pelletier E."/>
            <person name="Niang G."/>
            <person name="Scheremetjew M."/>
            <person name="Finn R."/>
            <person name="Kale V."/>
            <person name="Holt S."/>
            <person name="Cochrane G."/>
            <person name="Meng A."/>
            <person name="Brown T."/>
            <person name="Cohen L."/>
        </authorList>
    </citation>
    <scope>NUCLEOTIDE SEQUENCE</scope>
    <source>
        <strain evidence="6">CCMP3105</strain>
    </source>
</reference>
<dbReference type="PANTHER" id="PTHR11311">
    <property type="entry name" value="SPONDIN"/>
    <property type="match status" value="1"/>
</dbReference>
<dbReference type="Gene3D" id="2.20.100.10">
    <property type="entry name" value="Thrombospondin type-1 (TSP1) repeat"/>
    <property type="match status" value="2"/>
</dbReference>
<keyword evidence="2" id="KW-1015">Disulfide bond</keyword>
<dbReference type="SMART" id="SM00209">
    <property type="entry name" value="TSP1"/>
    <property type="match status" value="2"/>
</dbReference>
<evidence type="ECO:0000256" key="2">
    <source>
        <dbReference type="ARBA" id="ARBA00023157"/>
    </source>
</evidence>
<dbReference type="Pfam" id="PF00090">
    <property type="entry name" value="TSP_1"/>
    <property type="match status" value="1"/>
</dbReference>
<dbReference type="InterPro" id="IPR044004">
    <property type="entry name" value="TSP1_spondin_dom"/>
</dbReference>
<protein>
    <recommendedName>
        <fullName evidence="5">VWFA domain-containing protein</fullName>
    </recommendedName>
</protein>
<dbReference type="Gene3D" id="3.40.50.410">
    <property type="entry name" value="von Willebrand factor, type A domain"/>
    <property type="match status" value="1"/>
</dbReference>
<dbReference type="CDD" id="cd00198">
    <property type="entry name" value="vWFA"/>
    <property type="match status" value="1"/>
</dbReference>
<evidence type="ECO:0000259" key="5">
    <source>
        <dbReference type="PROSITE" id="PS50234"/>
    </source>
</evidence>
<dbReference type="InterPro" id="IPR036383">
    <property type="entry name" value="TSP1_rpt_sf"/>
</dbReference>
<dbReference type="Pfam" id="PF00092">
    <property type="entry name" value="VWA"/>
    <property type="match status" value="1"/>
</dbReference>
<dbReference type="AlphaFoldDB" id="A0A7S4VX11"/>
<proteinExistence type="predicted"/>
<dbReference type="SUPFAM" id="SSF53300">
    <property type="entry name" value="vWA-like"/>
    <property type="match status" value="2"/>
</dbReference>
<dbReference type="InterPro" id="IPR051418">
    <property type="entry name" value="Spondin/Thrombospondin_T1"/>
</dbReference>
<dbReference type="PROSITE" id="PS50234">
    <property type="entry name" value="VWFA"/>
    <property type="match status" value="1"/>
</dbReference>
<evidence type="ECO:0000256" key="4">
    <source>
        <dbReference type="SAM" id="Coils"/>
    </source>
</evidence>
<dbReference type="FunFam" id="2.20.100.10:FF:000019">
    <property type="entry name" value="Thrombospondin type 1 domain containing 7A"/>
    <property type="match status" value="1"/>
</dbReference>
<dbReference type="InterPro" id="IPR036465">
    <property type="entry name" value="vWFA_dom_sf"/>
</dbReference>
<dbReference type="Pfam" id="PF19028">
    <property type="entry name" value="TSP1_spondin"/>
    <property type="match status" value="1"/>
</dbReference>
<dbReference type="InterPro" id="IPR002035">
    <property type="entry name" value="VWF_A"/>
</dbReference>
<keyword evidence="4" id="KW-0175">Coiled coil</keyword>
<name>A0A7S4VX11_9DINO</name>
<dbReference type="SUPFAM" id="SSF82895">
    <property type="entry name" value="TSP-1 type 1 repeat"/>
    <property type="match status" value="2"/>
</dbReference>
<dbReference type="InterPro" id="IPR000884">
    <property type="entry name" value="TSP1_rpt"/>
</dbReference>
<evidence type="ECO:0000313" key="6">
    <source>
        <dbReference type="EMBL" id="CAE4607895.1"/>
    </source>
</evidence>
<dbReference type="PROSITE" id="PS50092">
    <property type="entry name" value="TSP1"/>
    <property type="match status" value="3"/>
</dbReference>
<dbReference type="EMBL" id="HBNR01046414">
    <property type="protein sequence ID" value="CAE4607895.1"/>
    <property type="molecule type" value="Transcribed_RNA"/>
</dbReference>